<name>A0A9W6XK68_9STRA</name>
<evidence type="ECO:0000313" key="2">
    <source>
        <dbReference type="Proteomes" id="UP001165121"/>
    </source>
</evidence>
<evidence type="ECO:0000313" key="1">
    <source>
        <dbReference type="EMBL" id="GMF40100.1"/>
    </source>
</evidence>
<dbReference type="AlphaFoldDB" id="A0A9W6XK68"/>
<gene>
    <name evidence="1" type="ORF">Pfra01_001217100</name>
</gene>
<keyword evidence="2" id="KW-1185">Reference proteome</keyword>
<reference evidence="1" key="1">
    <citation type="submission" date="2023-04" db="EMBL/GenBank/DDBJ databases">
        <title>Phytophthora fragariaefolia NBRC 109709.</title>
        <authorList>
            <person name="Ichikawa N."/>
            <person name="Sato H."/>
            <person name="Tonouchi N."/>
        </authorList>
    </citation>
    <scope>NUCLEOTIDE SEQUENCE</scope>
    <source>
        <strain evidence="1">NBRC 109709</strain>
    </source>
</reference>
<dbReference type="EMBL" id="BSXT01001226">
    <property type="protein sequence ID" value="GMF40100.1"/>
    <property type="molecule type" value="Genomic_DNA"/>
</dbReference>
<dbReference type="OrthoDB" id="104044at2759"/>
<sequence>MSVKNPGSIWALETYSDGAFMRAILIPNVGIHIVKNTRRLFGFDGAHLKGEMNQYGVFLVATAKDFDKSIVPFTFSIVPKENYDHWCWFLRHVKEISQQSPIVRKVFSLQSRMYFRMLGTDFIFGTLCET</sequence>
<accession>A0A9W6XK68</accession>
<dbReference type="Proteomes" id="UP001165121">
    <property type="component" value="Unassembled WGS sequence"/>
</dbReference>
<organism evidence="1 2">
    <name type="scientific">Phytophthora fragariaefolia</name>
    <dbReference type="NCBI Taxonomy" id="1490495"/>
    <lineage>
        <taxon>Eukaryota</taxon>
        <taxon>Sar</taxon>
        <taxon>Stramenopiles</taxon>
        <taxon>Oomycota</taxon>
        <taxon>Peronosporomycetes</taxon>
        <taxon>Peronosporales</taxon>
        <taxon>Peronosporaceae</taxon>
        <taxon>Phytophthora</taxon>
    </lineage>
</organism>
<proteinExistence type="predicted"/>
<protein>
    <submittedName>
        <fullName evidence="1">Unnamed protein product</fullName>
    </submittedName>
</protein>
<comment type="caution">
    <text evidence="1">The sequence shown here is derived from an EMBL/GenBank/DDBJ whole genome shotgun (WGS) entry which is preliminary data.</text>
</comment>